<dbReference type="Proteomes" id="UP000006906">
    <property type="component" value="Chromosome 5"/>
</dbReference>
<reference evidence="2 3" key="1">
    <citation type="journal article" date="2007" name="Science">
        <title>The Chlamydomonas genome reveals the evolution of key animal and plant functions.</title>
        <authorList>
            <person name="Merchant S.S."/>
            <person name="Prochnik S.E."/>
            <person name="Vallon O."/>
            <person name="Harris E.H."/>
            <person name="Karpowicz S.J."/>
            <person name="Witman G.B."/>
            <person name="Terry A."/>
            <person name="Salamov A."/>
            <person name="Fritz-Laylin L.K."/>
            <person name="Marechal-Drouard L."/>
            <person name="Marshall W.F."/>
            <person name="Qu L.H."/>
            <person name="Nelson D.R."/>
            <person name="Sanderfoot A.A."/>
            <person name="Spalding M.H."/>
            <person name="Kapitonov V.V."/>
            <person name="Ren Q."/>
            <person name="Ferris P."/>
            <person name="Lindquist E."/>
            <person name="Shapiro H."/>
            <person name="Lucas S.M."/>
            <person name="Grimwood J."/>
            <person name="Schmutz J."/>
            <person name="Cardol P."/>
            <person name="Cerutti H."/>
            <person name="Chanfreau G."/>
            <person name="Chen C.L."/>
            <person name="Cognat V."/>
            <person name="Croft M.T."/>
            <person name="Dent R."/>
            <person name="Dutcher S."/>
            <person name="Fernandez E."/>
            <person name="Fukuzawa H."/>
            <person name="Gonzalez-Ballester D."/>
            <person name="Gonzalez-Halphen D."/>
            <person name="Hallmann A."/>
            <person name="Hanikenne M."/>
            <person name="Hippler M."/>
            <person name="Inwood W."/>
            <person name="Jabbari K."/>
            <person name="Kalanon M."/>
            <person name="Kuras R."/>
            <person name="Lefebvre P.A."/>
            <person name="Lemaire S.D."/>
            <person name="Lobanov A.V."/>
            <person name="Lohr M."/>
            <person name="Manuell A."/>
            <person name="Meier I."/>
            <person name="Mets L."/>
            <person name="Mittag M."/>
            <person name="Mittelmeier T."/>
            <person name="Moroney J.V."/>
            <person name="Moseley J."/>
            <person name="Napoli C."/>
            <person name="Nedelcu A.M."/>
            <person name="Niyogi K."/>
            <person name="Novoselov S.V."/>
            <person name="Paulsen I.T."/>
            <person name="Pazour G."/>
            <person name="Purton S."/>
            <person name="Ral J.P."/>
            <person name="Riano-Pachon D.M."/>
            <person name="Riekhof W."/>
            <person name="Rymarquis L."/>
            <person name="Schroda M."/>
            <person name="Stern D."/>
            <person name="Umen J."/>
            <person name="Willows R."/>
            <person name="Wilson N."/>
            <person name="Zimmer S.L."/>
            <person name="Allmer J."/>
            <person name="Balk J."/>
            <person name="Bisova K."/>
            <person name="Chen C.J."/>
            <person name="Elias M."/>
            <person name="Gendler K."/>
            <person name="Hauser C."/>
            <person name="Lamb M.R."/>
            <person name="Ledford H."/>
            <person name="Long J.C."/>
            <person name="Minagawa J."/>
            <person name="Page M.D."/>
            <person name="Pan J."/>
            <person name="Pootakham W."/>
            <person name="Roje S."/>
            <person name="Rose A."/>
            <person name="Stahlberg E."/>
            <person name="Terauchi A.M."/>
            <person name="Yang P."/>
            <person name="Ball S."/>
            <person name="Bowler C."/>
            <person name="Dieckmann C.L."/>
            <person name="Gladyshev V.N."/>
            <person name="Green P."/>
            <person name="Jorgensen R."/>
            <person name="Mayfield S."/>
            <person name="Mueller-Roeber B."/>
            <person name="Rajamani S."/>
            <person name="Sayre R.T."/>
            <person name="Brokstein P."/>
            <person name="Dubchak I."/>
            <person name="Goodstein D."/>
            <person name="Hornick L."/>
            <person name="Huang Y.W."/>
            <person name="Jhaveri J."/>
            <person name="Luo Y."/>
            <person name="Martinez D."/>
            <person name="Ngau W.C."/>
            <person name="Otillar B."/>
            <person name="Poliakov A."/>
            <person name="Porter A."/>
            <person name="Szajkowski L."/>
            <person name="Werner G."/>
            <person name="Zhou K."/>
            <person name="Grigoriev I.V."/>
            <person name="Rokhsar D.S."/>
            <person name="Grossman A.R."/>
        </authorList>
    </citation>
    <scope>NUCLEOTIDE SEQUENCE [LARGE SCALE GENOMIC DNA]</scope>
    <source>
        <strain evidence="3">CC-503</strain>
    </source>
</reference>
<dbReference type="InterPro" id="IPR052636">
    <property type="entry name" value="UDP-D-xylose:L-fucose_XylT"/>
</dbReference>
<name>A0A2K3DS87_CHLRE</name>
<dbReference type="GeneID" id="5726292"/>
<evidence type="ECO:0000313" key="3">
    <source>
        <dbReference type="Proteomes" id="UP000006906"/>
    </source>
</evidence>
<sequence>MAVQLGCDALSQTYHQKCYELDHFLNAGVEDILALSKTKAHAYSLGLSRIKALVDLVSLGYDVFYFDLHHVFFRNPLAYLYANTSAPVVVSGTPASGCRPLAAGPGGRLPVDHHRLDIVFIRSQPSTFRCLYNWLYWSTHTTHDVGDKPLDHHTFRNTMQECVTSLGVSVISVQYLDPHAFPSNCATKCGCRTNSPVDPVRPGTPGANSSCPPEVMSQWVGYLLGCSGSPAALEADMVRYGEMLAATK</sequence>
<evidence type="ECO:0000259" key="1">
    <source>
        <dbReference type="Pfam" id="PF03407"/>
    </source>
</evidence>
<gene>
    <name evidence="2" type="ORF">CHLRE_05g244400v5</name>
</gene>
<protein>
    <recommendedName>
        <fullName evidence="1">Nucleotide-diphospho-sugar transferase domain-containing protein</fullName>
    </recommendedName>
</protein>
<dbReference type="PaxDb" id="3055-EDP07169"/>
<evidence type="ECO:0000313" key="2">
    <source>
        <dbReference type="EMBL" id="PNW83405.1"/>
    </source>
</evidence>
<dbReference type="RefSeq" id="XP_001700915.2">
    <property type="nucleotide sequence ID" value="XM_001700863.2"/>
</dbReference>
<dbReference type="EMBL" id="CM008966">
    <property type="protein sequence ID" value="PNW83405.1"/>
    <property type="molecule type" value="Genomic_DNA"/>
</dbReference>
<dbReference type="InterPro" id="IPR005069">
    <property type="entry name" value="Nucl-diP-sugar_transferase"/>
</dbReference>
<proteinExistence type="predicted"/>
<dbReference type="Pfam" id="PF03407">
    <property type="entry name" value="Nucleotid_trans"/>
    <property type="match status" value="1"/>
</dbReference>
<dbReference type="OrthoDB" id="522917at2759"/>
<accession>A0A2K3DS87</accession>
<organism evidence="2 3">
    <name type="scientific">Chlamydomonas reinhardtii</name>
    <name type="common">Chlamydomonas smithii</name>
    <dbReference type="NCBI Taxonomy" id="3055"/>
    <lineage>
        <taxon>Eukaryota</taxon>
        <taxon>Viridiplantae</taxon>
        <taxon>Chlorophyta</taxon>
        <taxon>core chlorophytes</taxon>
        <taxon>Chlorophyceae</taxon>
        <taxon>CS clade</taxon>
        <taxon>Chlamydomonadales</taxon>
        <taxon>Chlamydomonadaceae</taxon>
        <taxon>Chlamydomonas</taxon>
    </lineage>
</organism>
<dbReference type="Gramene" id="PNW83405">
    <property type="protein sequence ID" value="PNW83405"/>
    <property type="gene ID" value="CHLRE_05g244400v5"/>
</dbReference>
<dbReference type="AlphaFoldDB" id="A0A2K3DS87"/>
<dbReference type="PANTHER" id="PTHR47032:SF1">
    <property type="entry name" value="UDP-D-XYLOSE:L-FUCOSE ALPHA-1,3-D-XYLOSYLTRANSFERASE-RELATED"/>
    <property type="match status" value="1"/>
</dbReference>
<dbReference type="PANTHER" id="PTHR47032">
    <property type="entry name" value="UDP-D-XYLOSE:L-FUCOSE ALPHA-1,3-D-XYLOSYLTRANSFERASE-RELATED"/>
    <property type="match status" value="1"/>
</dbReference>
<dbReference type="InParanoid" id="A0A2K3DS87"/>
<keyword evidence="3" id="KW-1185">Reference proteome</keyword>
<dbReference type="ExpressionAtlas" id="A0A2K3DS87">
    <property type="expression patterns" value="baseline"/>
</dbReference>
<feature type="domain" description="Nucleotide-diphospho-sugar transferase" evidence="1">
    <location>
        <begin position="41"/>
        <end position="183"/>
    </location>
</feature>
<dbReference type="KEGG" id="cre:CHLRE_05g244400v5"/>